<dbReference type="SMART" id="SM00198">
    <property type="entry name" value="SCP"/>
    <property type="match status" value="1"/>
</dbReference>
<evidence type="ECO:0000313" key="4">
    <source>
        <dbReference type="Proteomes" id="UP000266841"/>
    </source>
</evidence>
<accession>K0SND3</accession>
<dbReference type="InterPro" id="IPR014044">
    <property type="entry name" value="CAP_dom"/>
</dbReference>
<dbReference type="Pfam" id="PF00188">
    <property type="entry name" value="CAP"/>
    <property type="match status" value="1"/>
</dbReference>
<dbReference type="eggNOG" id="ENOG502TBJ0">
    <property type="taxonomic scope" value="Eukaryota"/>
</dbReference>
<dbReference type="Gene3D" id="3.40.33.10">
    <property type="entry name" value="CAP"/>
    <property type="match status" value="1"/>
</dbReference>
<dbReference type="SUPFAM" id="SSF55797">
    <property type="entry name" value="PR-1-like"/>
    <property type="match status" value="1"/>
</dbReference>
<dbReference type="OrthoDB" id="49378at2759"/>
<keyword evidence="4" id="KW-1185">Reference proteome</keyword>
<feature type="compositionally biased region" description="Basic and acidic residues" evidence="1">
    <location>
        <begin position="9"/>
        <end position="19"/>
    </location>
</feature>
<feature type="domain" description="SCP" evidence="2">
    <location>
        <begin position="412"/>
        <end position="601"/>
    </location>
</feature>
<dbReference type="PANTHER" id="PTHR33683:SF46">
    <property type="entry name" value="SUSHI DOMAIN-CONTAINING PROTEIN"/>
    <property type="match status" value="1"/>
</dbReference>
<feature type="region of interest" description="Disordered" evidence="1">
    <location>
        <begin position="1"/>
        <end position="42"/>
    </location>
</feature>
<comment type="caution">
    <text evidence="3">The sequence shown here is derived from an EMBL/GenBank/DDBJ whole genome shotgun (WGS) entry which is preliminary data.</text>
</comment>
<reference evidence="3 4" key="1">
    <citation type="journal article" date="2012" name="Genome Biol.">
        <title>Genome and low-iron response of an oceanic diatom adapted to chronic iron limitation.</title>
        <authorList>
            <person name="Lommer M."/>
            <person name="Specht M."/>
            <person name="Roy A.S."/>
            <person name="Kraemer L."/>
            <person name="Andreson R."/>
            <person name="Gutowska M.A."/>
            <person name="Wolf J."/>
            <person name="Bergner S.V."/>
            <person name="Schilhabel M.B."/>
            <person name="Klostermeier U.C."/>
            <person name="Beiko R.G."/>
            <person name="Rosenstiel P."/>
            <person name="Hippler M."/>
            <person name="Laroche J."/>
        </authorList>
    </citation>
    <scope>NUCLEOTIDE SEQUENCE [LARGE SCALE GENOMIC DNA]</scope>
    <source>
        <strain evidence="3 4">CCMP1005</strain>
    </source>
</reference>
<dbReference type="Proteomes" id="UP000266841">
    <property type="component" value="Unassembled WGS sequence"/>
</dbReference>
<dbReference type="InterPro" id="IPR035940">
    <property type="entry name" value="CAP_sf"/>
</dbReference>
<organism evidence="3 4">
    <name type="scientific">Thalassiosira oceanica</name>
    <name type="common">Marine diatom</name>
    <dbReference type="NCBI Taxonomy" id="159749"/>
    <lineage>
        <taxon>Eukaryota</taxon>
        <taxon>Sar</taxon>
        <taxon>Stramenopiles</taxon>
        <taxon>Ochrophyta</taxon>
        <taxon>Bacillariophyta</taxon>
        <taxon>Coscinodiscophyceae</taxon>
        <taxon>Thalassiosirophycidae</taxon>
        <taxon>Thalassiosirales</taxon>
        <taxon>Thalassiosiraceae</taxon>
        <taxon>Thalassiosira</taxon>
    </lineage>
</organism>
<gene>
    <name evidence="3" type="ORF">THAOC_12588</name>
</gene>
<proteinExistence type="predicted"/>
<sequence length="642" mass="71450">MESVEWESSDERRSLDKIPKIGRRKLSGSGRPRNGESYLSWPLRRGGGTGPAVVNGYAGLLSDLGISSVGDGEDLVLASGGNRRSAPSALQRTRVLEHRDFQRNLTSTSLNLQTAPLGARGASGVMFYVKAKQNDISVTSIDFHSASKANGQFVQIYTRVGRYAGKELSSNGWNLIYSNMVDLGGNDEATTINLGSSAPIDKGRFRSFFIWVPNNKVRYKAGTNEGALFSSDSEIEFFEGIGKTTKFEGTVAQLHRPRVFKGSIGYKVTSSNDNSDNSSSNINAVNPISRNNCLATQRRVKICIKTDNYGYETSWVFRPRESQTVLYQSPKDAKYGPNQTYCGQYCVDVGFYVFKISDLFKDGICCSAGNGSYSIEVMKKNGQYRQAASGGSFGSNMSHVIDVGHTESKMTDRDDQYLEAHNKRRREWHSRYGKEFRPLVWSNGLKESAMIYANKLLNTCTSGPPVHDPDDDYAENIARNVGSGGWGQLYSPDKILGRFVEREEGRGKRQIKRFLTISDNILVRSSLGKEWYDFRIASSCLRYISSSQLGHLTNAIWYASRYVGCAEANKSYMVKKANGIENEHNCRIQVCRYSKPGEYPIPILHGFYSKFAVNLKTASRLKETVTWGLTSIPTVPSIGKYQ</sequence>
<evidence type="ECO:0000313" key="3">
    <source>
        <dbReference type="EMBL" id="EJK66494.1"/>
    </source>
</evidence>
<protein>
    <recommendedName>
        <fullName evidence="2">SCP domain-containing protein</fullName>
    </recommendedName>
</protein>
<evidence type="ECO:0000256" key="1">
    <source>
        <dbReference type="SAM" id="MobiDB-lite"/>
    </source>
</evidence>
<dbReference type="PANTHER" id="PTHR33683">
    <property type="entry name" value="1, PUTATIVE-RELATED"/>
    <property type="match status" value="1"/>
</dbReference>
<dbReference type="AlphaFoldDB" id="K0SND3"/>
<dbReference type="EMBL" id="AGNL01014903">
    <property type="protein sequence ID" value="EJK66494.1"/>
    <property type="molecule type" value="Genomic_DNA"/>
</dbReference>
<evidence type="ECO:0000259" key="2">
    <source>
        <dbReference type="SMART" id="SM00198"/>
    </source>
</evidence>
<name>K0SND3_THAOC</name>